<organism evidence="2 3">
    <name type="scientific">Gymnopus androsaceus JB14</name>
    <dbReference type="NCBI Taxonomy" id="1447944"/>
    <lineage>
        <taxon>Eukaryota</taxon>
        <taxon>Fungi</taxon>
        <taxon>Dikarya</taxon>
        <taxon>Basidiomycota</taxon>
        <taxon>Agaricomycotina</taxon>
        <taxon>Agaricomycetes</taxon>
        <taxon>Agaricomycetidae</taxon>
        <taxon>Agaricales</taxon>
        <taxon>Marasmiineae</taxon>
        <taxon>Omphalotaceae</taxon>
        <taxon>Gymnopus</taxon>
    </lineage>
</organism>
<name>A0A6A4HQD8_9AGAR</name>
<evidence type="ECO:0000313" key="3">
    <source>
        <dbReference type="Proteomes" id="UP000799118"/>
    </source>
</evidence>
<keyword evidence="3" id="KW-1185">Reference proteome</keyword>
<sequence>MSAPESKSTSSTEDNEPPEWLLEHEWLLEPASSVSLDLIPQHSCRSSTSNFSAFRSPPATATSSRVTRTVAMVGIGFSMLFGIFCIASGIYIAVVRVDVHSHSITVPGVLGIMPHSSERYVPSEVIRLALTLVVTICTEAIGLVHAATLRSALAGESVEEGSQQQQKPDLSFNTNLRLLVASQSGGFFSPNGRFCNLLMALCLILSYASASRSLLAMHMDDSNDMICLHLCCSGAHSRHLYHHNDSYIAGALSTHVFVWSSSPLVTTAALILHGQCNQNPWPVHA</sequence>
<dbReference type="EMBL" id="ML769459">
    <property type="protein sequence ID" value="KAE9400193.1"/>
    <property type="molecule type" value="Genomic_DNA"/>
</dbReference>
<keyword evidence="1" id="KW-0472">Membrane</keyword>
<reference evidence="2" key="1">
    <citation type="journal article" date="2019" name="Environ. Microbiol.">
        <title>Fungal ecological strategies reflected in gene transcription - a case study of two litter decomposers.</title>
        <authorList>
            <person name="Barbi F."/>
            <person name="Kohler A."/>
            <person name="Barry K."/>
            <person name="Baskaran P."/>
            <person name="Daum C."/>
            <person name="Fauchery L."/>
            <person name="Ihrmark K."/>
            <person name="Kuo A."/>
            <person name="LaButti K."/>
            <person name="Lipzen A."/>
            <person name="Morin E."/>
            <person name="Grigoriev I.V."/>
            <person name="Henrissat B."/>
            <person name="Lindahl B."/>
            <person name="Martin F."/>
        </authorList>
    </citation>
    <scope>NUCLEOTIDE SEQUENCE</scope>
    <source>
        <strain evidence="2">JB14</strain>
    </source>
</reference>
<keyword evidence="1" id="KW-1133">Transmembrane helix</keyword>
<accession>A0A6A4HQD8</accession>
<evidence type="ECO:0000256" key="1">
    <source>
        <dbReference type="SAM" id="Phobius"/>
    </source>
</evidence>
<feature type="transmembrane region" description="Helical" evidence="1">
    <location>
        <begin position="197"/>
        <end position="215"/>
    </location>
</feature>
<gene>
    <name evidence="2" type="ORF">BT96DRAFT_993201</name>
</gene>
<dbReference type="AlphaFoldDB" id="A0A6A4HQD8"/>
<protein>
    <submittedName>
        <fullName evidence="2">Uncharacterized protein</fullName>
    </submittedName>
</protein>
<proteinExistence type="predicted"/>
<dbReference type="OrthoDB" id="2688021at2759"/>
<evidence type="ECO:0000313" key="2">
    <source>
        <dbReference type="EMBL" id="KAE9400193.1"/>
    </source>
</evidence>
<keyword evidence="1" id="KW-0812">Transmembrane</keyword>
<dbReference type="Proteomes" id="UP000799118">
    <property type="component" value="Unassembled WGS sequence"/>
</dbReference>
<feature type="transmembrane region" description="Helical" evidence="1">
    <location>
        <begin position="70"/>
        <end position="94"/>
    </location>
</feature>